<organism evidence="1 2">
    <name type="scientific">Rotaria sordida</name>
    <dbReference type="NCBI Taxonomy" id="392033"/>
    <lineage>
        <taxon>Eukaryota</taxon>
        <taxon>Metazoa</taxon>
        <taxon>Spiralia</taxon>
        <taxon>Gnathifera</taxon>
        <taxon>Rotifera</taxon>
        <taxon>Eurotatoria</taxon>
        <taxon>Bdelloidea</taxon>
        <taxon>Philodinida</taxon>
        <taxon>Philodinidae</taxon>
        <taxon>Rotaria</taxon>
    </lineage>
</organism>
<comment type="caution">
    <text evidence="1">The sequence shown here is derived from an EMBL/GenBank/DDBJ whole genome shotgun (WGS) entry which is preliminary data.</text>
</comment>
<proteinExistence type="predicted"/>
<protein>
    <submittedName>
        <fullName evidence="1">Uncharacterized protein</fullName>
    </submittedName>
</protein>
<feature type="non-terminal residue" evidence="1">
    <location>
        <position position="16"/>
    </location>
</feature>
<sequence length="16" mass="1836">MAEWNGAGWRVDTLTE</sequence>
<reference evidence="1" key="1">
    <citation type="submission" date="2021-02" db="EMBL/GenBank/DDBJ databases">
        <authorList>
            <person name="Nowell W R."/>
        </authorList>
    </citation>
    <scope>NUCLEOTIDE SEQUENCE</scope>
</reference>
<name>A0A819QQL0_9BILA</name>
<dbReference type="Proteomes" id="UP000663823">
    <property type="component" value="Unassembled WGS sequence"/>
</dbReference>
<evidence type="ECO:0000313" key="1">
    <source>
        <dbReference type="EMBL" id="CAF4028040.1"/>
    </source>
</evidence>
<evidence type="ECO:0000313" key="2">
    <source>
        <dbReference type="Proteomes" id="UP000663823"/>
    </source>
</evidence>
<dbReference type="AlphaFoldDB" id="A0A819QQL0"/>
<dbReference type="EMBL" id="CAJOAX010008208">
    <property type="protein sequence ID" value="CAF4028040.1"/>
    <property type="molecule type" value="Genomic_DNA"/>
</dbReference>
<gene>
    <name evidence="1" type="ORF">OTI717_LOCUS30487</name>
</gene>
<accession>A0A819QQL0</accession>